<evidence type="ECO:0000313" key="10">
    <source>
        <dbReference type="EMBL" id="KAJ1982092.1"/>
    </source>
</evidence>
<evidence type="ECO:0000256" key="5">
    <source>
        <dbReference type="ARBA" id="ARBA00022728"/>
    </source>
</evidence>
<comment type="caution">
    <text evidence="10">The sequence shown here is derived from an EMBL/GenBank/DDBJ whole genome shotgun (WGS) entry which is preliminary data.</text>
</comment>
<sequence length="287" mass="32607">MAPSSPQSPLPAGTPTDIDPIEADSNHASPAIANDGSNSPLIDPVESIPQTQQPATTMHDRAAKLEELRARMTQSSRDSRMDVYSEFQRQKSDPRAEARQDRARREAEILQARQEAMDQGVDYERRRFWGYSVEAVEKWNAKQEAKKSREEQAKFAGHAQWAIKKYHKAVNQLKPDLRAYETQRAQATTHTLQASTSSQALVAYDGDTLALDLTAAQSKPSREAVDRLAHHVSKDLEKRTQIKKHKRDDGDITYINEKNKKFNRRITQAYESYTKEIRDSFERGTAL</sequence>
<evidence type="ECO:0000256" key="2">
    <source>
        <dbReference type="ARBA" id="ARBA00010028"/>
    </source>
</evidence>
<proteinExistence type="inferred from homology"/>
<dbReference type="PANTHER" id="PTHR13264">
    <property type="entry name" value="GCIP-INTERACTING PROTEIN P29"/>
    <property type="match status" value="1"/>
</dbReference>
<dbReference type="PANTHER" id="PTHR13264:SF5">
    <property type="entry name" value="PRE-MRNA-SPLICING FACTOR SYF2"/>
    <property type="match status" value="1"/>
</dbReference>
<protein>
    <recommendedName>
        <fullName evidence="3 8">Pre-mRNA-splicing factor SYF2</fullName>
    </recommendedName>
</protein>
<gene>
    <name evidence="10" type="primary">syf2</name>
    <name evidence="10" type="ORF">H4R34_001822</name>
</gene>
<feature type="region of interest" description="Disordered" evidence="9">
    <location>
        <begin position="1"/>
        <end position="59"/>
    </location>
</feature>
<name>A0A9W8B951_9FUNG</name>
<dbReference type="InterPro" id="IPR013260">
    <property type="entry name" value="mRNA_splic_SYF2"/>
</dbReference>
<dbReference type="GO" id="GO:0000974">
    <property type="term" value="C:Prp19 complex"/>
    <property type="evidence" value="ECO:0007669"/>
    <property type="project" value="TreeGrafter"/>
</dbReference>
<keyword evidence="11" id="KW-1185">Reference proteome</keyword>
<organism evidence="10 11">
    <name type="scientific">Dimargaris verticillata</name>
    <dbReference type="NCBI Taxonomy" id="2761393"/>
    <lineage>
        <taxon>Eukaryota</taxon>
        <taxon>Fungi</taxon>
        <taxon>Fungi incertae sedis</taxon>
        <taxon>Zoopagomycota</taxon>
        <taxon>Kickxellomycotina</taxon>
        <taxon>Dimargaritomycetes</taxon>
        <taxon>Dimargaritales</taxon>
        <taxon>Dimargaritaceae</taxon>
        <taxon>Dimargaris</taxon>
    </lineage>
</organism>
<accession>A0A9W8B951</accession>
<comment type="subcellular location">
    <subcellularLocation>
        <location evidence="1 8">Nucleus</location>
    </subcellularLocation>
</comment>
<dbReference type="GO" id="GO:0000398">
    <property type="term" value="P:mRNA splicing, via spliceosome"/>
    <property type="evidence" value="ECO:0007669"/>
    <property type="project" value="UniProtKB-UniRule"/>
</dbReference>
<dbReference type="OrthoDB" id="199717at2759"/>
<feature type="region of interest" description="Disordered" evidence="9">
    <location>
        <begin position="71"/>
        <end position="104"/>
    </location>
</feature>
<evidence type="ECO:0000256" key="9">
    <source>
        <dbReference type="SAM" id="MobiDB-lite"/>
    </source>
</evidence>
<dbReference type="AlphaFoldDB" id="A0A9W8B951"/>
<comment type="subunit">
    <text evidence="8">May be part of a spliceosome complex.</text>
</comment>
<evidence type="ECO:0000256" key="4">
    <source>
        <dbReference type="ARBA" id="ARBA00022664"/>
    </source>
</evidence>
<keyword evidence="4 8" id="KW-0507">mRNA processing</keyword>
<comment type="function">
    <text evidence="8">Involved in pre-mRNA splicing.</text>
</comment>
<evidence type="ECO:0000256" key="1">
    <source>
        <dbReference type="ARBA" id="ARBA00004123"/>
    </source>
</evidence>
<comment type="similarity">
    <text evidence="2 8">Belongs to the SYF2 family.</text>
</comment>
<keyword evidence="6 8" id="KW-0508">mRNA splicing</keyword>
<keyword evidence="5 8" id="KW-0747">Spliceosome</keyword>
<dbReference type="Proteomes" id="UP001151582">
    <property type="component" value="Unassembled WGS sequence"/>
</dbReference>
<dbReference type="Pfam" id="PF08231">
    <property type="entry name" value="SYF2"/>
    <property type="match status" value="1"/>
</dbReference>
<keyword evidence="7 8" id="KW-0539">Nucleus</keyword>
<evidence type="ECO:0000256" key="8">
    <source>
        <dbReference type="RuleBase" id="RU367148"/>
    </source>
</evidence>
<feature type="compositionally biased region" description="Basic and acidic residues" evidence="9">
    <location>
        <begin position="77"/>
        <end position="104"/>
    </location>
</feature>
<evidence type="ECO:0000313" key="11">
    <source>
        <dbReference type="Proteomes" id="UP001151582"/>
    </source>
</evidence>
<dbReference type="GO" id="GO:0071014">
    <property type="term" value="C:post-mRNA release spliceosomal complex"/>
    <property type="evidence" value="ECO:0007669"/>
    <property type="project" value="TreeGrafter"/>
</dbReference>
<evidence type="ECO:0000256" key="3">
    <source>
        <dbReference type="ARBA" id="ARBA00014745"/>
    </source>
</evidence>
<dbReference type="GO" id="GO:0071013">
    <property type="term" value="C:catalytic step 2 spliceosome"/>
    <property type="evidence" value="ECO:0007669"/>
    <property type="project" value="TreeGrafter"/>
</dbReference>
<reference evidence="10" key="1">
    <citation type="submission" date="2022-07" db="EMBL/GenBank/DDBJ databases">
        <title>Phylogenomic reconstructions and comparative analyses of Kickxellomycotina fungi.</title>
        <authorList>
            <person name="Reynolds N.K."/>
            <person name="Stajich J.E."/>
            <person name="Barry K."/>
            <person name="Grigoriev I.V."/>
            <person name="Crous P."/>
            <person name="Smith M.E."/>
        </authorList>
    </citation>
    <scope>NUCLEOTIDE SEQUENCE</scope>
    <source>
        <strain evidence="10">RSA 567</strain>
    </source>
</reference>
<evidence type="ECO:0000256" key="6">
    <source>
        <dbReference type="ARBA" id="ARBA00023187"/>
    </source>
</evidence>
<evidence type="ECO:0000256" key="7">
    <source>
        <dbReference type="ARBA" id="ARBA00023242"/>
    </source>
</evidence>
<dbReference type="EMBL" id="JANBQB010000101">
    <property type="protein sequence ID" value="KAJ1982092.1"/>
    <property type="molecule type" value="Genomic_DNA"/>
</dbReference>